<feature type="domain" description="Phosphofructokinase" evidence="17">
    <location>
        <begin position="30"/>
        <end position="147"/>
    </location>
</feature>
<evidence type="ECO:0000256" key="7">
    <source>
        <dbReference type="ARBA" id="ARBA00022679"/>
    </source>
</evidence>
<keyword evidence="8" id="KW-0479">Metal-binding</keyword>
<dbReference type="EC" id="2.7.1.11" evidence="5"/>
<dbReference type="SUPFAM" id="SSF53784">
    <property type="entry name" value="Phosphofructokinase"/>
    <property type="match status" value="1"/>
</dbReference>
<dbReference type="RefSeq" id="WP_003782830.1">
    <property type="nucleotide sequence ID" value="NZ_ALJK01000129.1"/>
</dbReference>
<dbReference type="Proteomes" id="UP000007814">
    <property type="component" value="Unassembled WGS sequence"/>
</dbReference>
<keyword evidence="9" id="KW-0547">Nucleotide-binding</keyword>
<dbReference type="GO" id="GO:0006002">
    <property type="term" value="P:fructose 6-phosphate metabolic process"/>
    <property type="evidence" value="ECO:0007669"/>
    <property type="project" value="InterPro"/>
</dbReference>
<evidence type="ECO:0000256" key="16">
    <source>
        <dbReference type="SAM" id="MobiDB-lite"/>
    </source>
</evidence>
<keyword evidence="10 18" id="KW-0418">Kinase</keyword>
<comment type="caution">
    <text evidence="18">The sequence shown here is derived from an EMBL/GenBank/DDBJ whole genome shotgun (WGS) entry which is preliminary data.</text>
</comment>
<evidence type="ECO:0000256" key="11">
    <source>
        <dbReference type="ARBA" id="ARBA00022840"/>
    </source>
</evidence>
<sequence>MPAAMSSDTALSPTGSSAGPLLGLDGEPLRIGVLTSGGDAQGMNAAVRAVVRTAIRLGAKPYAVMEGWAGAVAGGDGIRPLEWDSVGSVLQRGGTIIGTARSAEFRERAGQLAAARNLLEHGIDRLVVIGGDGSLTGTNEFRKNWPSLLEELVAGGDISAETAAAHPVLMV</sequence>
<reference evidence="18 19" key="1">
    <citation type="submission" date="2012-07" db="EMBL/GenBank/DDBJ databases">
        <authorList>
            <person name="Durkin A.S."/>
            <person name="McCorrison J."/>
            <person name="Torralba M."/>
            <person name="Gillis M."/>
            <person name="Methe B."/>
            <person name="Sutton G."/>
            <person name="Nelson K.E."/>
        </authorList>
    </citation>
    <scope>NUCLEOTIDE SEQUENCE [LARGE SCALE GENOMIC DNA]</scope>
    <source>
        <strain evidence="19">ATCC 12104 / DSM 43013 / CCUG 2238 / JCM 8349 / NCTC 10301 / Howell 279</strain>
    </source>
</reference>
<organism evidence="18 19">
    <name type="scientific">Actinomyces naeslundii (strain ATCC 12104 / DSM 43013 / CCUG 2238 / JCM 8349 / NCTC 10301 / Howell 279)</name>
    <dbReference type="NCBI Taxonomy" id="1115803"/>
    <lineage>
        <taxon>Bacteria</taxon>
        <taxon>Bacillati</taxon>
        <taxon>Actinomycetota</taxon>
        <taxon>Actinomycetes</taxon>
        <taxon>Actinomycetales</taxon>
        <taxon>Actinomycetaceae</taxon>
        <taxon>Actinomyces</taxon>
    </lineage>
</organism>
<gene>
    <name evidence="18" type="ORF">HMPREF1129_1986</name>
</gene>
<dbReference type="Pfam" id="PF00365">
    <property type="entry name" value="PFK"/>
    <property type="match status" value="1"/>
</dbReference>
<dbReference type="eggNOG" id="COG0205">
    <property type="taxonomic scope" value="Bacteria"/>
</dbReference>
<evidence type="ECO:0000256" key="15">
    <source>
        <dbReference type="ARBA" id="ARBA00048070"/>
    </source>
</evidence>
<dbReference type="GO" id="GO:0070095">
    <property type="term" value="F:fructose-6-phosphate binding"/>
    <property type="evidence" value="ECO:0007669"/>
    <property type="project" value="TreeGrafter"/>
</dbReference>
<evidence type="ECO:0000256" key="2">
    <source>
        <dbReference type="ARBA" id="ARBA00002659"/>
    </source>
</evidence>
<evidence type="ECO:0000256" key="3">
    <source>
        <dbReference type="ARBA" id="ARBA00004496"/>
    </source>
</evidence>
<evidence type="ECO:0000256" key="5">
    <source>
        <dbReference type="ARBA" id="ARBA00012055"/>
    </source>
</evidence>
<keyword evidence="11" id="KW-0067">ATP-binding</keyword>
<evidence type="ECO:0000313" key="19">
    <source>
        <dbReference type="Proteomes" id="UP000007814"/>
    </source>
</evidence>
<keyword evidence="12" id="KW-0460">Magnesium</keyword>
<dbReference type="Gene3D" id="3.40.50.450">
    <property type="match status" value="1"/>
</dbReference>
<dbReference type="GO" id="GO:0030388">
    <property type="term" value="P:fructose 1,6-bisphosphate metabolic process"/>
    <property type="evidence" value="ECO:0007669"/>
    <property type="project" value="TreeGrafter"/>
</dbReference>
<dbReference type="InterPro" id="IPR000023">
    <property type="entry name" value="Phosphofructokinase_dom"/>
</dbReference>
<dbReference type="AlphaFoldDB" id="J3F2Y3"/>
<evidence type="ECO:0000256" key="13">
    <source>
        <dbReference type="ARBA" id="ARBA00023152"/>
    </source>
</evidence>
<evidence type="ECO:0000256" key="1">
    <source>
        <dbReference type="ARBA" id="ARBA00001946"/>
    </source>
</evidence>
<dbReference type="GO" id="GO:0005524">
    <property type="term" value="F:ATP binding"/>
    <property type="evidence" value="ECO:0007669"/>
    <property type="project" value="UniProtKB-KW"/>
</dbReference>
<comment type="subcellular location">
    <subcellularLocation>
        <location evidence="3">Cytoplasm</location>
    </subcellularLocation>
</comment>
<evidence type="ECO:0000256" key="10">
    <source>
        <dbReference type="ARBA" id="ARBA00022777"/>
    </source>
</evidence>
<dbReference type="GO" id="GO:0061621">
    <property type="term" value="P:canonical glycolysis"/>
    <property type="evidence" value="ECO:0007669"/>
    <property type="project" value="TreeGrafter"/>
</dbReference>
<comment type="function">
    <text evidence="2">Catalyzes the phosphorylation of D-fructose 6-phosphate to fructose 1,6-bisphosphate by ATP, the first committing step of glycolysis.</text>
</comment>
<evidence type="ECO:0000256" key="6">
    <source>
        <dbReference type="ARBA" id="ARBA00022490"/>
    </source>
</evidence>
<comment type="pathway">
    <text evidence="4">Carbohydrate degradation; glycolysis; D-glyceraldehyde 3-phosphate and glycerone phosphate from D-glucose: step 3/4.</text>
</comment>
<dbReference type="GO" id="GO:0046872">
    <property type="term" value="F:metal ion binding"/>
    <property type="evidence" value="ECO:0007669"/>
    <property type="project" value="UniProtKB-KW"/>
</dbReference>
<evidence type="ECO:0000256" key="4">
    <source>
        <dbReference type="ARBA" id="ARBA00004679"/>
    </source>
</evidence>
<feature type="non-terminal residue" evidence="18">
    <location>
        <position position="171"/>
    </location>
</feature>
<dbReference type="UniPathway" id="UPA00109">
    <property type="reaction ID" value="UER00182"/>
</dbReference>
<dbReference type="EMBL" id="ALJK01000129">
    <property type="protein sequence ID" value="EJN84797.1"/>
    <property type="molecule type" value="Genomic_DNA"/>
</dbReference>
<dbReference type="GO" id="GO:0048029">
    <property type="term" value="F:monosaccharide binding"/>
    <property type="evidence" value="ECO:0007669"/>
    <property type="project" value="TreeGrafter"/>
</dbReference>
<dbReference type="InterPro" id="IPR022953">
    <property type="entry name" value="ATP_PFK"/>
</dbReference>
<dbReference type="GO" id="GO:0042802">
    <property type="term" value="F:identical protein binding"/>
    <property type="evidence" value="ECO:0007669"/>
    <property type="project" value="TreeGrafter"/>
</dbReference>
<accession>J3F2Y3</accession>
<keyword evidence="13" id="KW-0324">Glycolysis</keyword>
<dbReference type="GO" id="GO:0016208">
    <property type="term" value="F:AMP binding"/>
    <property type="evidence" value="ECO:0007669"/>
    <property type="project" value="TreeGrafter"/>
</dbReference>
<evidence type="ECO:0000259" key="17">
    <source>
        <dbReference type="Pfam" id="PF00365"/>
    </source>
</evidence>
<keyword evidence="7" id="KW-0808">Transferase</keyword>
<dbReference type="PANTHER" id="PTHR13697:SF4">
    <property type="entry name" value="ATP-DEPENDENT 6-PHOSPHOFRUCTOKINASE"/>
    <property type="match status" value="1"/>
</dbReference>
<protein>
    <recommendedName>
        <fullName evidence="5">6-phosphofructokinase</fullName>
        <ecNumber evidence="5">2.7.1.11</ecNumber>
    </recommendedName>
</protein>
<keyword evidence="6" id="KW-0963">Cytoplasm</keyword>
<dbReference type="PANTHER" id="PTHR13697">
    <property type="entry name" value="PHOSPHOFRUCTOKINASE"/>
    <property type="match status" value="1"/>
</dbReference>
<evidence type="ECO:0000256" key="12">
    <source>
        <dbReference type="ARBA" id="ARBA00022842"/>
    </source>
</evidence>
<dbReference type="PRINTS" id="PR00476">
    <property type="entry name" value="PHFRCTKINASE"/>
</dbReference>
<dbReference type="GO" id="GO:0003872">
    <property type="term" value="F:6-phosphofructokinase activity"/>
    <property type="evidence" value="ECO:0007669"/>
    <property type="project" value="UniProtKB-EC"/>
</dbReference>
<evidence type="ECO:0000256" key="8">
    <source>
        <dbReference type="ARBA" id="ARBA00022723"/>
    </source>
</evidence>
<dbReference type="GO" id="GO:0005945">
    <property type="term" value="C:6-phosphofructokinase complex"/>
    <property type="evidence" value="ECO:0007669"/>
    <property type="project" value="TreeGrafter"/>
</dbReference>
<dbReference type="InterPro" id="IPR035966">
    <property type="entry name" value="PKF_sf"/>
</dbReference>
<evidence type="ECO:0000256" key="9">
    <source>
        <dbReference type="ARBA" id="ARBA00022741"/>
    </source>
</evidence>
<comment type="similarity">
    <text evidence="14">Belongs to the phosphofructokinase type A (PFKA) family.</text>
</comment>
<feature type="compositionally biased region" description="Polar residues" evidence="16">
    <location>
        <begin position="1"/>
        <end position="17"/>
    </location>
</feature>
<proteinExistence type="inferred from homology"/>
<evidence type="ECO:0000256" key="14">
    <source>
        <dbReference type="ARBA" id="ARBA00038478"/>
    </source>
</evidence>
<evidence type="ECO:0000313" key="18">
    <source>
        <dbReference type="EMBL" id="EJN84797.1"/>
    </source>
</evidence>
<comment type="cofactor">
    <cofactor evidence="1">
        <name>Mg(2+)</name>
        <dbReference type="ChEBI" id="CHEBI:18420"/>
    </cofactor>
</comment>
<name>J3F2Y3_ACTNH</name>
<comment type="catalytic activity">
    <reaction evidence="15">
        <text>beta-D-fructose 6-phosphate + ATP = beta-D-fructose 1,6-bisphosphate + ADP + H(+)</text>
        <dbReference type="Rhea" id="RHEA:16109"/>
        <dbReference type="ChEBI" id="CHEBI:15378"/>
        <dbReference type="ChEBI" id="CHEBI:30616"/>
        <dbReference type="ChEBI" id="CHEBI:32966"/>
        <dbReference type="ChEBI" id="CHEBI:57634"/>
        <dbReference type="ChEBI" id="CHEBI:456216"/>
        <dbReference type="EC" id="2.7.1.11"/>
    </reaction>
</comment>
<feature type="region of interest" description="Disordered" evidence="16">
    <location>
        <begin position="1"/>
        <end position="21"/>
    </location>
</feature>